<keyword evidence="16" id="KW-0325">Glycoprotein</keyword>
<dbReference type="SUPFAM" id="SSF81324">
    <property type="entry name" value="Voltage-gated potassium channels"/>
    <property type="match status" value="2"/>
</dbReference>
<name>A0A9D3T6N3_MEGAT</name>
<dbReference type="GO" id="GO:0005765">
    <property type="term" value="C:lysosomal membrane"/>
    <property type="evidence" value="ECO:0007669"/>
    <property type="project" value="UniProtKB-SubCell"/>
</dbReference>
<dbReference type="Gene3D" id="1.10.287.70">
    <property type="match status" value="2"/>
</dbReference>
<dbReference type="OrthoDB" id="416585at2759"/>
<evidence type="ECO:0000259" key="25">
    <source>
        <dbReference type="Pfam" id="PF00520"/>
    </source>
</evidence>
<keyword evidence="15 24" id="KW-0472">Membrane</keyword>
<feature type="transmembrane region" description="Helical" evidence="24">
    <location>
        <begin position="690"/>
        <end position="712"/>
    </location>
</feature>
<comment type="similarity">
    <text evidence="3">Belongs to the calcium channel alpha-1 subunit (TC 1.A.1.11) family. Two pore calcium channel subfamily.</text>
</comment>
<comment type="catalytic activity">
    <reaction evidence="19">
        <text>Ca(2+)(in) = Ca(2+)(out)</text>
        <dbReference type="Rhea" id="RHEA:29671"/>
        <dbReference type="ChEBI" id="CHEBI:29108"/>
    </reaction>
    <physiologicalReaction direction="right-to-left" evidence="19">
        <dbReference type="Rhea" id="RHEA:29673"/>
    </physiologicalReaction>
</comment>
<evidence type="ECO:0000256" key="4">
    <source>
        <dbReference type="ARBA" id="ARBA00011738"/>
    </source>
</evidence>
<feature type="transmembrane region" description="Helical" evidence="24">
    <location>
        <begin position="298"/>
        <end position="322"/>
    </location>
</feature>
<dbReference type="FunFam" id="1.20.120.350:FF:000073">
    <property type="entry name" value="Two pore segment channel 2"/>
    <property type="match status" value="1"/>
</dbReference>
<evidence type="ECO:0000256" key="12">
    <source>
        <dbReference type="ARBA" id="ARBA00022882"/>
    </source>
</evidence>
<dbReference type="GO" id="GO:0097682">
    <property type="term" value="F:intracellularly phosphatidylinositol-3,5-bisphosphate-gated monatomic cation channel activity"/>
    <property type="evidence" value="ECO:0007669"/>
    <property type="project" value="TreeGrafter"/>
</dbReference>
<keyword evidence="13 24" id="KW-1133">Transmembrane helix</keyword>
<evidence type="ECO:0000256" key="5">
    <source>
        <dbReference type="ARBA" id="ARBA00022448"/>
    </source>
</evidence>
<dbReference type="GO" id="GO:0022832">
    <property type="term" value="F:voltage-gated channel activity"/>
    <property type="evidence" value="ECO:0007669"/>
    <property type="project" value="InterPro"/>
</dbReference>
<evidence type="ECO:0000256" key="18">
    <source>
        <dbReference type="ARBA" id="ARBA00023303"/>
    </source>
</evidence>
<dbReference type="Gene3D" id="1.20.120.350">
    <property type="entry name" value="Voltage-gated potassium channels. Chain C"/>
    <property type="match status" value="2"/>
</dbReference>
<dbReference type="InterPro" id="IPR027359">
    <property type="entry name" value="Volt_channel_dom_sf"/>
</dbReference>
<dbReference type="GO" id="GO:0034702">
    <property type="term" value="C:monoatomic ion channel complex"/>
    <property type="evidence" value="ECO:0007669"/>
    <property type="project" value="UniProtKB-KW"/>
</dbReference>
<evidence type="ECO:0000256" key="9">
    <source>
        <dbReference type="ARBA" id="ARBA00022737"/>
    </source>
</evidence>
<feature type="transmembrane region" description="Helical" evidence="24">
    <location>
        <begin position="223"/>
        <end position="250"/>
    </location>
</feature>
<keyword evidence="9" id="KW-0677">Repeat</keyword>
<evidence type="ECO:0000256" key="14">
    <source>
        <dbReference type="ARBA" id="ARBA00023065"/>
    </source>
</evidence>
<comment type="subunit">
    <text evidence="4">Homodimer.</text>
</comment>
<dbReference type="EMBL" id="JAFDVH010000007">
    <property type="protein sequence ID" value="KAG7473662.1"/>
    <property type="molecule type" value="Genomic_DNA"/>
</dbReference>
<keyword evidence="14" id="KW-0406">Ion transport</keyword>
<keyword evidence="6" id="KW-0109">Calcium transport</keyword>
<evidence type="ECO:0000256" key="1">
    <source>
        <dbReference type="ARBA" id="ARBA00004107"/>
    </source>
</evidence>
<feature type="transmembrane region" description="Helical" evidence="24">
    <location>
        <begin position="92"/>
        <end position="110"/>
    </location>
</feature>
<feature type="domain" description="Ion transport" evidence="25">
    <location>
        <begin position="116"/>
        <end position="325"/>
    </location>
</feature>
<evidence type="ECO:0000256" key="22">
    <source>
        <dbReference type="ARBA" id="ARBA00076394"/>
    </source>
</evidence>
<proteinExistence type="inferred from homology"/>
<evidence type="ECO:0000313" key="26">
    <source>
        <dbReference type="EMBL" id="KAG7473662.1"/>
    </source>
</evidence>
<evidence type="ECO:0000256" key="17">
    <source>
        <dbReference type="ARBA" id="ARBA00023228"/>
    </source>
</evidence>
<dbReference type="GO" id="GO:0031902">
    <property type="term" value="C:late endosome membrane"/>
    <property type="evidence" value="ECO:0007669"/>
    <property type="project" value="UniProtKB-SubCell"/>
</dbReference>
<evidence type="ECO:0000256" key="21">
    <source>
        <dbReference type="ARBA" id="ARBA00072840"/>
    </source>
</evidence>
<dbReference type="FunFam" id="1.10.287.70:FF:000104">
    <property type="entry name" value="Two pore calcium channel protein 2"/>
    <property type="match status" value="1"/>
</dbReference>
<keyword evidence="18" id="KW-0407">Ion channel</keyword>
<keyword evidence="10" id="KW-0967">Endosome</keyword>
<dbReference type="GO" id="GO:0005262">
    <property type="term" value="F:calcium channel activity"/>
    <property type="evidence" value="ECO:0007669"/>
    <property type="project" value="UniProtKB-KW"/>
</dbReference>
<dbReference type="GO" id="GO:0019722">
    <property type="term" value="P:calcium-mediated signaling"/>
    <property type="evidence" value="ECO:0007669"/>
    <property type="project" value="UniProtKB-ARBA"/>
</dbReference>
<dbReference type="GO" id="GO:0075509">
    <property type="term" value="P:endocytosis involved in viral entry into host cell"/>
    <property type="evidence" value="ECO:0007669"/>
    <property type="project" value="TreeGrafter"/>
</dbReference>
<sequence>METEPLLTGSINRGIEDYGSQSRNGHRGEGILKTRRLSYSVTEDSCCLEGDDEDLYVQQAVVFIEDAIQYRSINHRVDSRSLRFYRWYYSRIWQWGLGVVIAVILALAFIERPSSLTVTSDLRYKQPPWEPPCGLTESIEMVCFVVFALDLGVKSYLIGWEEFRKNKWLIGYIIVIAGSVIDWTLSISMVCDENFRVRRLFRPFFLLQNSSLMKKTLKCIKRTLTEIASVILLLALHLCLFTMFGMLLFARGENPDENGEWEAYFKNLPQALSSLLVLLTTANNPDVMIPAYSLNRGYSIFFMLFSGFGTYFLMNLLTAIIYNQFRGYLLMSIQTSILRRRLGIRAAFEVMCCRGQSKTSLEEHVGRVQVETVLQVMRRVQMKSYYRQAIIVKAQQYSDGYIQGEAFQKLFDELDKDRIKEHPPMPVYGSPLLQKLQYVFSHYYFTVAGNAVALANVVCICTILVIDSNKSIAERDDYFLEAINCFFIIYYLLEMWLKIFSFGWGGYLSYRSNIFDGLLTVLLSVLQISIFATYRLPYPQWNPAQRGLLSLWEMVRLVNMLIVFRFLRIIPNIKLMALVASTLVDLVKNLRAFAGILVVVYYVFAVLGIWLFQGAITAPENMSSISNSSVANSTTNSTVECGSYEQLGYWPNNFDDFASSLVLLYNIMVVNNWQVFMDAYSRYTTEWSKVYFVSWWLTSSVMWVNLFVALILENFIYKWDRSHACSVADVERTGYQTTVQHMFREHIQEPTEEELITKLHQHPHLHLTR</sequence>
<evidence type="ECO:0000256" key="20">
    <source>
        <dbReference type="ARBA" id="ARBA00051945"/>
    </source>
</evidence>
<feature type="transmembrane region" description="Helical" evidence="24">
    <location>
        <begin position="478"/>
        <end position="497"/>
    </location>
</feature>
<feature type="transmembrane region" description="Helical" evidence="24">
    <location>
        <begin position="592"/>
        <end position="612"/>
    </location>
</feature>
<dbReference type="Pfam" id="PF00520">
    <property type="entry name" value="Ion_trans"/>
    <property type="match status" value="2"/>
</dbReference>
<feature type="region of interest" description="Disordered" evidence="23">
    <location>
        <begin position="1"/>
        <end position="27"/>
    </location>
</feature>
<evidence type="ECO:0000256" key="13">
    <source>
        <dbReference type="ARBA" id="ARBA00022989"/>
    </source>
</evidence>
<keyword evidence="17" id="KW-0458">Lysosome</keyword>
<feature type="domain" description="Ion transport" evidence="25">
    <location>
        <begin position="448"/>
        <end position="715"/>
    </location>
</feature>
<comment type="subcellular location">
    <subcellularLocation>
        <location evidence="1">Late endosome membrane</location>
        <topology evidence="1">Multi-pass membrane protein</topology>
    </subcellularLocation>
    <subcellularLocation>
        <location evidence="2">Lysosome membrane</location>
        <topology evidence="2">Multi-pass membrane protein</topology>
    </subcellularLocation>
</comment>
<evidence type="ECO:0000256" key="24">
    <source>
        <dbReference type="SAM" id="Phobius"/>
    </source>
</evidence>
<keyword evidence="12" id="KW-0851">Voltage-gated channel</keyword>
<evidence type="ECO:0000256" key="2">
    <source>
        <dbReference type="ARBA" id="ARBA00004155"/>
    </source>
</evidence>
<reference evidence="26" key="1">
    <citation type="submission" date="2021-01" db="EMBL/GenBank/DDBJ databases">
        <authorList>
            <person name="Zahm M."/>
            <person name="Roques C."/>
            <person name="Cabau C."/>
            <person name="Klopp C."/>
            <person name="Donnadieu C."/>
            <person name="Jouanno E."/>
            <person name="Lampietro C."/>
            <person name="Louis A."/>
            <person name="Herpin A."/>
            <person name="Echchiki A."/>
            <person name="Berthelot C."/>
            <person name="Parey E."/>
            <person name="Roest-Crollius H."/>
            <person name="Braasch I."/>
            <person name="Postlethwait J."/>
            <person name="Bobe J."/>
            <person name="Montfort J."/>
            <person name="Bouchez O."/>
            <person name="Begum T."/>
            <person name="Mejri S."/>
            <person name="Adams A."/>
            <person name="Chen W.-J."/>
            <person name="Guiguen Y."/>
        </authorList>
    </citation>
    <scope>NUCLEOTIDE SEQUENCE</scope>
    <source>
        <strain evidence="26">YG-15Mar2019-1</strain>
        <tissue evidence="26">Brain</tissue>
    </source>
</reference>
<dbReference type="PANTHER" id="PTHR46768:SF1">
    <property type="entry name" value="TWO PORE CHANNEL PROTEIN 2"/>
    <property type="match status" value="1"/>
</dbReference>
<organism evidence="26 27">
    <name type="scientific">Megalops atlanticus</name>
    <name type="common">Tarpon</name>
    <name type="synonym">Clupea gigantea</name>
    <dbReference type="NCBI Taxonomy" id="7932"/>
    <lineage>
        <taxon>Eukaryota</taxon>
        <taxon>Metazoa</taxon>
        <taxon>Chordata</taxon>
        <taxon>Craniata</taxon>
        <taxon>Vertebrata</taxon>
        <taxon>Euteleostomi</taxon>
        <taxon>Actinopterygii</taxon>
        <taxon>Neopterygii</taxon>
        <taxon>Teleostei</taxon>
        <taxon>Elopiformes</taxon>
        <taxon>Megalopidae</taxon>
        <taxon>Megalops</taxon>
    </lineage>
</organism>
<feature type="transmembrane region" description="Helical" evidence="24">
    <location>
        <begin position="169"/>
        <end position="191"/>
    </location>
</feature>
<keyword evidence="27" id="KW-1185">Reference proteome</keyword>
<comment type="catalytic activity">
    <reaction evidence="20">
        <text>Na(+)(in) = Na(+)(out)</text>
        <dbReference type="Rhea" id="RHEA:34963"/>
        <dbReference type="ChEBI" id="CHEBI:29101"/>
    </reaction>
    <physiologicalReaction direction="right-to-left" evidence="20">
        <dbReference type="Rhea" id="RHEA:34965"/>
    </physiologicalReaction>
</comment>
<dbReference type="PANTHER" id="PTHR46768">
    <property type="entry name" value="TWO PORE CALCIUM CHANNEL PROTEIN 2"/>
    <property type="match status" value="1"/>
</dbReference>
<evidence type="ECO:0000256" key="16">
    <source>
        <dbReference type="ARBA" id="ARBA00023180"/>
    </source>
</evidence>
<feature type="transmembrane region" description="Helical" evidence="24">
    <location>
        <begin position="518"/>
        <end position="537"/>
    </location>
</feature>
<dbReference type="InterPro" id="IPR028798">
    <property type="entry name" value="TPC2"/>
</dbReference>
<protein>
    <recommendedName>
        <fullName evidence="21">Two pore channel protein 2</fullName>
    </recommendedName>
    <alternativeName>
        <fullName evidence="22">Two pore calcium channel protein 2</fullName>
    </alternativeName>
</protein>
<evidence type="ECO:0000313" key="27">
    <source>
        <dbReference type="Proteomes" id="UP001046870"/>
    </source>
</evidence>
<evidence type="ECO:0000256" key="7">
    <source>
        <dbReference type="ARBA" id="ARBA00022673"/>
    </source>
</evidence>
<dbReference type="AlphaFoldDB" id="A0A9D3T6N3"/>
<keyword evidence="5" id="KW-0813">Transport</keyword>
<dbReference type="InterPro" id="IPR005821">
    <property type="entry name" value="Ion_trans_dom"/>
</dbReference>
<comment type="caution">
    <text evidence="26">The sequence shown here is derived from an EMBL/GenBank/DDBJ whole genome shotgun (WGS) entry which is preliminary data.</text>
</comment>
<evidence type="ECO:0000256" key="11">
    <source>
        <dbReference type="ARBA" id="ARBA00022837"/>
    </source>
</evidence>
<dbReference type="FunFam" id="1.10.287.70:FF:000129">
    <property type="entry name" value="Two pore calcium channel protein 1"/>
    <property type="match status" value="1"/>
</dbReference>
<dbReference type="GO" id="GO:0015280">
    <property type="term" value="F:ligand-gated sodium channel activity"/>
    <property type="evidence" value="ECO:0007669"/>
    <property type="project" value="TreeGrafter"/>
</dbReference>
<feature type="transmembrane region" description="Helical" evidence="24">
    <location>
        <begin position="443"/>
        <end position="466"/>
    </location>
</feature>
<evidence type="ECO:0000256" key="10">
    <source>
        <dbReference type="ARBA" id="ARBA00022753"/>
    </source>
</evidence>
<evidence type="ECO:0000256" key="3">
    <source>
        <dbReference type="ARBA" id="ARBA00009286"/>
    </source>
</evidence>
<feature type="transmembrane region" description="Helical" evidence="24">
    <location>
        <begin position="557"/>
        <end position="580"/>
    </location>
</feature>
<evidence type="ECO:0000256" key="19">
    <source>
        <dbReference type="ARBA" id="ARBA00044615"/>
    </source>
</evidence>
<evidence type="ECO:0000256" key="15">
    <source>
        <dbReference type="ARBA" id="ARBA00023136"/>
    </source>
</evidence>
<keyword evidence="8 24" id="KW-0812">Transmembrane</keyword>
<dbReference type="Proteomes" id="UP001046870">
    <property type="component" value="Chromosome 7"/>
</dbReference>
<gene>
    <name evidence="26" type="ORF">MATL_G00098220</name>
</gene>
<keyword evidence="11" id="KW-0106">Calcium</keyword>
<keyword evidence="7" id="KW-0107">Calcium channel</keyword>
<accession>A0A9D3T6N3</accession>
<evidence type="ECO:0000256" key="6">
    <source>
        <dbReference type="ARBA" id="ARBA00022568"/>
    </source>
</evidence>
<evidence type="ECO:0000256" key="8">
    <source>
        <dbReference type="ARBA" id="ARBA00022692"/>
    </source>
</evidence>
<evidence type="ECO:0000256" key="23">
    <source>
        <dbReference type="SAM" id="MobiDB-lite"/>
    </source>
</evidence>